<dbReference type="GO" id="GO:0005737">
    <property type="term" value="C:cytoplasm"/>
    <property type="evidence" value="ECO:0007669"/>
    <property type="project" value="TreeGrafter"/>
</dbReference>
<evidence type="ECO:0000256" key="3">
    <source>
        <dbReference type="PIRSR" id="PIRSR001434-2"/>
    </source>
</evidence>
<comment type="caution">
    <text evidence="5">The sequence shown here is derived from an EMBL/GenBank/DDBJ whole genome shotgun (WGS) entry which is preliminary data.</text>
</comment>
<dbReference type="EMBL" id="JACNIG010000039">
    <property type="protein sequence ID" value="MBC8430421.1"/>
    <property type="molecule type" value="Genomic_DNA"/>
</dbReference>
<sequence length="407" mass="44110">MKPFNPEQALWETRREFGEHGGVTPSISRSSTFTVMDPAIMPEIFQGLRGLDKGGCFLYSRHFNPTVDVLARYMSAMEGTEFAACTASGMSAISCTLLQLCRSGDHIISSDTIYGGTHALLRELFPQMGITTTFVDPMDTASFEQAILPSTRVIYAETIGNPTLKVADIPALSKLARKRGLTLVIDNTFMPMVVTPAALGADIVISSMTKFINGAGDAIAGVICASRDFIFKLMDLHTGRAMLLGPTMDPRIAYDIIQRLPHLGIRMREHCKRATAIAELLHNMGAPVAYPGLQSHPQHSLIKSMVNPGYCYGGMLTIDCGTKEKAEELMSLLQNKERFGLIAVSLGYYDTLMSCSGSSTSSEIPPEDQSKIGISPGLIRMAIGYTGSLEARLEQIERAVRAVGLAS</sequence>
<dbReference type="GO" id="GO:0016846">
    <property type="term" value="F:carbon-sulfur lyase activity"/>
    <property type="evidence" value="ECO:0007669"/>
    <property type="project" value="TreeGrafter"/>
</dbReference>
<evidence type="ECO:0000256" key="2">
    <source>
        <dbReference type="ARBA" id="ARBA00022898"/>
    </source>
</evidence>
<dbReference type="GO" id="GO:0019346">
    <property type="term" value="P:transsulfuration"/>
    <property type="evidence" value="ECO:0007669"/>
    <property type="project" value="InterPro"/>
</dbReference>
<dbReference type="Gene3D" id="3.40.640.10">
    <property type="entry name" value="Type I PLP-dependent aspartate aminotransferase-like (Major domain)"/>
    <property type="match status" value="1"/>
</dbReference>
<dbReference type="InterPro" id="IPR015424">
    <property type="entry name" value="PyrdxlP-dep_Trfase"/>
</dbReference>
<keyword evidence="2 3" id="KW-0663">Pyridoxal phosphate</keyword>
<evidence type="ECO:0000313" key="6">
    <source>
        <dbReference type="Proteomes" id="UP000605201"/>
    </source>
</evidence>
<keyword evidence="5" id="KW-0032">Aminotransferase</keyword>
<keyword evidence="5" id="KW-0808">Transferase</keyword>
<proteinExistence type="inferred from homology"/>
<dbReference type="InterPro" id="IPR000277">
    <property type="entry name" value="Cys/Met-Metab_PyrdxlP-dep_enz"/>
</dbReference>
<dbReference type="Pfam" id="PF01053">
    <property type="entry name" value="Cys_Met_Meta_PP"/>
    <property type="match status" value="1"/>
</dbReference>
<reference evidence="5 6" key="1">
    <citation type="submission" date="2020-08" db="EMBL/GenBank/DDBJ databases">
        <title>Bridging the membrane lipid divide: bacteria of the FCB group superphylum have the potential to synthesize archaeal ether lipids.</title>
        <authorList>
            <person name="Villanueva L."/>
            <person name="Von Meijenfeldt F.A.B."/>
            <person name="Westbye A.B."/>
            <person name="Yadav S."/>
            <person name="Hopmans E.C."/>
            <person name="Dutilh B.E."/>
            <person name="Sinninghe Damste J.S."/>
        </authorList>
    </citation>
    <scope>NUCLEOTIDE SEQUENCE [LARGE SCALE GENOMIC DNA]</scope>
    <source>
        <strain evidence="5">NIOZ-UU17</strain>
    </source>
</reference>
<comment type="cofactor">
    <cofactor evidence="1 4">
        <name>pyridoxal 5'-phosphate</name>
        <dbReference type="ChEBI" id="CHEBI:597326"/>
    </cofactor>
</comment>
<evidence type="ECO:0000256" key="1">
    <source>
        <dbReference type="ARBA" id="ARBA00001933"/>
    </source>
</evidence>
<dbReference type="PIRSF" id="PIRSF001434">
    <property type="entry name" value="CGS"/>
    <property type="match status" value="1"/>
</dbReference>
<protein>
    <submittedName>
        <fullName evidence="5">Aminotransferase class I/II-fold pyridoxal phosphate-dependent enzyme</fullName>
    </submittedName>
</protein>
<dbReference type="FunFam" id="3.90.1150.10:FF:000087">
    <property type="entry name" value="Putative methionine gamma-lyase"/>
    <property type="match status" value="1"/>
</dbReference>
<dbReference type="GO" id="GO:0008483">
    <property type="term" value="F:transaminase activity"/>
    <property type="evidence" value="ECO:0007669"/>
    <property type="project" value="UniProtKB-KW"/>
</dbReference>
<dbReference type="AlphaFoldDB" id="A0A8J6NXB9"/>
<evidence type="ECO:0000256" key="4">
    <source>
        <dbReference type="RuleBase" id="RU362118"/>
    </source>
</evidence>
<gene>
    <name evidence="5" type="ORF">H8D96_00735</name>
</gene>
<dbReference type="PANTHER" id="PTHR11808:SF80">
    <property type="entry name" value="CYSTATHIONINE GAMMA-LYASE"/>
    <property type="match status" value="1"/>
</dbReference>
<feature type="modified residue" description="N6-(pyridoxal phosphate)lysine" evidence="3">
    <location>
        <position position="210"/>
    </location>
</feature>
<dbReference type="Gene3D" id="3.90.1150.10">
    <property type="entry name" value="Aspartate Aminotransferase, domain 1"/>
    <property type="match status" value="1"/>
</dbReference>
<dbReference type="InterPro" id="IPR015422">
    <property type="entry name" value="PyrdxlP-dep_Trfase_small"/>
</dbReference>
<dbReference type="SUPFAM" id="SSF53383">
    <property type="entry name" value="PLP-dependent transferases"/>
    <property type="match status" value="1"/>
</dbReference>
<organism evidence="5 6">
    <name type="scientific">Candidatus Desulfatibia vada</name>
    <dbReference type="NCBI Taxonomy" id="2841696"/>
    <lineage>
        <taxon>Bacteria</taxon>
        <taxon>Pseudomonadati</taxon>
        <taxon>Thermodesulfobacteriota</taxon>
        <taxon>Desulfobacteria</taxon>
        <taxon>Desulfobacterales</taxon>
        <taxon>Desulfobacterales incertae sedis</taxon>
        <taxon>Candidatus Desulfatibia</taxon>
    </lineage>
</organism>
<dbReference type="PANTHER" id="PTHR11808">
    <property type="entry name" value="TRANS-SULFURATION ENZYME FAMILY MEMBER"/>
    <property type="match status" value="1"/>
</dbReference>
<comment type="similarity">
    <text evidence="4">Belongs to the trans-sulfuration enzymes family.</text>
</comment>
<dbReference type="GO" id="GO:0030170">
    <property type="term" value="F:pyridoxal phosphate binding"/>
    <property type="evidence" value="ECO:0007669"/>
    <property type="project" value="InterPro"/>
</dbReference>
<dbReference type="InterPro" id="IPR015421">
    <property type="entry name" value="PyrdxlP-dep_Trfase_major"/>
</dbReference>
<evidence type="ECO:0000313" key="5">
    <source>
        <dbReference type="EMBL" id="MBC8430421.1"/>
    </source>
</evidence>
<name>A0A8J6NXB9_9BACT</name>
<dbReference type="FunFam" id="3.40.640.10:FF:000046">
    <property type="entry name" value="Cystathionine gamma-lyase"/>
    <property type="match status" value="1"/>
</dbReference>
<accession>A0A8J6NXB9</accession>
<dbReference type="Proteomes" id="UP000605201">
    <property type="component" value="Unassembled WGS sequence"/>
</dbReference>